<sequence length="261" mass="29918">MEETPKAATTKPRSKAPAKRPNEPEESLKDSKRAKKKETHADPDLDDEDQKKPGEDTKKQLFQRLWSEEDEIAVLKGLIDFTTKKGMDPYQDTNAFHDFIKKLLHVDVTKTQVMDKIRRLKKKYENNLGRGKKGEDRTFSKLHERQAYDLSKKLWGNESTSGVLESAAKSNGKSKKNQNQKGSRAKEGEKMDIDNDKKGSLSLEEFVINQGLDMIGGAKKAELEERWKKLQIAQLQLFVERNDLIKEQTKFILEAMKSSSH</sequence>
<gene>
    <name evidence="1" type="ORF">Patl1_10985</name>
</gene>
<comment type="caution">
    <text evidence="1">The sequence shown here is derived from an EMBL/GenBank/DDBJ whole genome shotgun (WGS) entry which is preliminary data.</text>
</comment>
<dbReference type="EMBL" id="CM047908">
    <property type="protein sequence ID" value="KAJ0083080.1"/>
    <property type="molecule type" value="Genomic_DNA"/>
</dbReference>
<organism evidence="1 2">
    <name type="scientific">Pistacia atlantica</name>
    <dbReference type="NCBI Taxonomy" id="434234"/>
    <lineage>
        <taxon>Eukaryota</taxon>
        <taxon>Viridiplantae</taxon>
        <taxon>Streptophyta</taxon>
        <taxon>Embryophyta</taxon>
        <taxon>Tracheophyta</taxon>
        <taxon>Spermatophyta</taxon>
        <taxon>Magnoliopsida</taxon>
        <taxon>eudicotyledons</taxon>
        <taxon>Gunneridae</taxon>
        <taxon>Pentapetalae</taxon>
        <taxon>rosids</taxon>
        <taxon>malvids</taxon>
        <taxon>Sapindales</taxon>
        <taxon>Anacardiaceae</taxon>
        <taxon>Pistacia</taxon>
    </lineage>
</organism>
<accession>A0ACC1A7Y0</accession>
<proteinExistence type="predicted"/>
<keyword evidence="2" id="KW-1185">Reference proteome</keyword>
<protein>
    <submittedName>
        <fullName evidence="1">Uncharacterized protein</fullName>
    </submittedName>
</protein>
<name>A0ACC1A7Y0_9ROSI</name>
<evidence type="ECO:0000313" key="2">
    <source>
        <dbReference type="Proteomes" id="UP001164250"/>
    </source>
</evidence>
<dbReference type="Proteomes" id="UP001164250">
    <property type="component" value="Chromosome 12"/>
</dbReference>
<reference evidence="2" key="1">
    <citation type="journal article" date="2023" name="G3 (Bethesda)">
        <title>Genome assembly and association tests identify interacting loci associated with vigor, precocity, and sex in interspecific pistachio rootstocks.</title>
        <authorList>
            <person name="Palmer W."/>
            <person name="Jacygrad E."/>
            <person name="Sagayaradj S."/>
            <person name="Cavanaugh K."/>
            <person name="Han R."/>
            <person name="Bertier L."/>
            <person name="Beede B."/>
            <person name="Kafkas S."/>
            <person name="Golino D."/>
            <person name="Preece J."/>
            <person name="Michelmore R."/>
        </authorList>
    </citation>
    <scope>NUCLEOTIDE SEQUENCE [LARGE SCALE GENOMIC DNA]</scope>
</reference>
<evidence type="ECO:0000313" key="1">
    <source>
        <dbReference type="EMBL" id="KAJ0083080.1"/>
    </source>
</evidence>